<sequence length="308" mass="34307">MVQSKKFSAWIEIEGVPTKEYNVEIAEDEDEVPVVTCWIASEEAKTFSVHFKDVSCSADTWWRLSADGLPIQGPILGPKRKGRPSEVTDDDAYMHSAIDPKFGEITLSAWSTRLGRYLKGESRTETTSAAPRLGGPVHETSKKIGGHCVSFGKPVQVKRTPGIKNSRPATHYLERVERLVSFSFKYRPLGTTLALLPFYFTSIRGKALLQANGIAPPPPTVEPASMISRRSPEPGGQSTNAHPVDKEEVDLLRQQLQLIQKRLDEIDKPRGVKREPDTANQKANKRRKRVKTEAQVPIFIPAEVIDLT</sequence>
<dbReference type="Proteomes" id="UP000824881">
    <property type="component" value="Unassembled WGS sequence"/>
</dbReference>
<name>A0ACB7J3X7_PLECO</name>
<evidence type="ECO:0000313" key="1">
    <source>
        <dbReference type="EMBL" id="KAG9224514.1"/>
    </source>
</evidence>
<accession>A0ACB7J3X7</accession>
<reference evidence="1 2" key="1">
    <citation type="journal article" date="2021" name="Appl. Environ. Microbiol.">
        <title>Genetic linkage and physical mapping for an oyster mushroom Pleurotus cornucopiae and QTL analysis for the trait cap color.</title>
        <authorList>
            <person name="Zhang Y."/>
            <person name="Gao W."/>
            <person name="Sonnenberg A."/>
            <person name="Chen Q."/>
            <person name="Zhang J."/>
            <person name="Huang C."/>
        </authorList>
    </citation>
    <scope>NUCLEOTIDE SEQUENCE [LARGE SCALE GENOMIC DNA]</scope>
    <source>
        <strain evidence="1">CCMSSC00406</strain>
    </source>
</reference>
<dbReference type="EMBL" id="WQMT02000003">
    <property type="protein sequence ID" value="KAG9224514.1"/>
    <property type="molecule type" value="Genomic_DNA"/>
</dbReference>
<organism evidence="1 2">
    <name type="scientific">Pleurotus cornucopiae</name>
    <name type="common">Cornucopia mushroom</name>
    <dbReference type="NCBI Taxonomy" id="5321"/>
    <lineage>
        <taxon>Eukaryota</taxon>
        <taxon>Fungi</taxon>
        <taxon>Dikarya</taxon>
        <taxon>Basidiomycota</taxon>
        <taxon>Agaricomycotina</taxon>
        <taxon>Agaricomycetes</taxon>
        <taxon>Agaricomycetidae</taxon>
        <taxon>Agaricales</taxon>
        <taxon>Pleurotineae</taxon>
        <taxon>Pleurotaceae</taxon>
        <taxon>Pleurotus</taxon>
    </lineage>
</organism>
<proteinExistence type="predicted"/>
<comment type="caution">
    <text evidence="1">The sequence shown here is derived from an EMBL/GenBank/DDBJ whole genome shotgun (WGS) entry which is preliminary data.</text>
</comment>
<keyword evidence="2" id="KW-1185">Reference proteome</keyword>
<protein>
    <submittedName>
        <fullName evidence="1">Uncharacterized protein</fullName>
    </submittedName>
</protein>
<evidence type="ECO:0000313" key="2">
    <source>
        <dbReference type="Proteomes" id="UP000824881"/>
    </source>
</evidence>
<gene>
    <name evidence="1" type="ORF">CCMSSC00406_0002335</name>
</gene>